<dbReference type="InterPro" id="IPR020850">
    <property type="entry name" value="GED_dom"/>
</dbReference>
<accession>A0A8K0AGV2</accession>
<gene>
    <name evidence="7" type="ORF">ANDGO_07811</name>
</gene>
<dbReference type="GO" id="GO:0005525">
    <property type="term" value="F:GTP binding"/>
    <property type="evidence" value="ECO:0007669"/>
    <property type="project" value="UniProtKB-KW"/>
</dbReference>
<comment type="caution">
    <text evidence="7">The sequence shown here is derived from an EMBL/GenBank/DDBJ whole genome shotgun (WGS) entry which is preliminary data.</text>
</comment>
<keyword evidence="8" id="KW-1185">Reference proteome</keyword>
<feature type="domain" description="Dynamin-type G" evidence="6">
    <location>
        <begin position="31"/>
        <end position="326"/>
    </location>
</feature>
<dbReference type="AlphaFoldDB" id="A0A8K0AGV2"/>
<keyword evidence="1 3" id="KW-0547">Nucleotide-binding</keyword>
<dbReference type="GO" id="GO:0008017">
    <property type="term" value="F:microtubule binding"/>
    <property type="evidence" value="ECO:0007669"/>
    <property type="project" value="TreeGrafter"/>
</dbReference>
<feature type="compositionally biased region" description="Low complexity" evidence="4">
    <location>
        <begin position="580"/>
        <end position="626"/>
    </location>
</feature>
<dbReference type="InterPro" id="IPR019762">
    <property type="entry name" value="Dynamin_GTPase_CS"/>
</dbReference>
<evidence type="ECO:0000256" key="2">
    <source>
        <dbReference type="ARBA" id="ARBA00023134"/>
    </source>
</evidence>
<dbReference type="InterPro" id="IPR003130">
    <property type="entry name" value="GED"/>
</dbReference>
<dbReference type="GO" id="GO:0006897">
    <property type="term" value="P:endocytosis"/>
    <property type="evidence" value="ECO:0007669"/>
    <property type="project" value="TreeGrafter"/>
</dbReference>
<feature type="region of interest" description="Disordered" evidence="4">
    <location>
        <begin position="562"/>
        <end position="626"/>
    </location>
</feature>
<dbReference type="GO" id="GO:0005874">
    <property type="term" value="C:microtubule"/>
    <property type="evidence" value="ECO:0007669"/>
    <property type="project" value="TreeGrafter"/>
</dbReference>
<sequence length="797" mass="87362">MSSNVDVPFSSVLTIVNRLSDVFQSLSLFESIDLPQIAVVGSQSSGKSSVLESLVGKGFLPRGSGIVTRRPTVLQLIHEPPGTAAATAPVEYAEFVHLPNQRFTDWDAVRIEIERETARVAGSGKGVSPSPITLRIHSPYVLNLTLVDLPGLIKIPVGDQPQNIESIVRDLVLKFIARPSTIILAVTPANMDLANSDAIQIARQVDPEGTRTLGVLTKLDLMDKGTDAADILRNNLLPLRLGYVGVVCRSQADLDAKTPLAVSRARENSFFANHPAYQDLYLQQQQLQTASSSQFVDSAAAGWLGTEVLGKRLQTLLMGHIRQHLPGVKQRLQTMLTTAQKQLSVLGSSPLDAVAVSASAGGAGAGAGAYGPVVLDAMTRFATLVRETIEGRLASSDATNSRLTGGARISHLFHGVFAPCLLALDPLDSLTATEVRAVVRNAKGARSTVFVPESAFEILIRQQIARLERPAQQCVDLVLDELAAMCEHCEGIAGVARFPALRQKIRGAAAEVLRDRAVPCRAHVASLVQCEWAYINTAHPDFSIENMPMQIAQQQTNQNISQLGFVPPPVPVPVHHLHHQQQQQQLQQLQQLQSLQPQQPQQSLPLQQQQQSASQAPSTNSASQQQESLLDRFFGKKTVPTTTTSASRTHSHAHSQSSQSSHPQSQQQQQHSQNMLQSPMLSHDEFERAVLDASEDPWTSQERAEVSLIRSMMSSYFAIVRKNIMDSVPKAIMHFLVNHIRDNLQTELVARVYREQDFPELLREAPDVEERRSRAHRTVIACQKGLQLINEVRDSRF</sequence>
<evidence type="ECO:0000313" key="7">
    <source>
        <dbReference type="EMBL" id="KAF0852279.1"/>
    </source>
</evidence>
<dbReference type="OrthoDB" id="5061070at2759"/>
<feature type="region of interest" description="Disordered" evidence="4">
    <location>
        <begin position="640"/>
        <end position="676"/>
    </location>
</feature>
<evidence type="ECO:0000259" key="6">
    <source>
        <dbReference type="PROSITE" id="PS51718"/>
    </source>
</evidence>
<dbReference type="SMART" id="SM00053">
    <property type="entry name" value="DYNc"/>
    <property type="match status" value="1"/>
</dbReference>
<dbReference type="InterPro" id="IPR022812">
    <property type="entry name" value="Dynamin"/>
</dbReference>
<dbReference type="Pfam" id="PF01031">
    <property type="entry name" value="Dynamin_M"/>
    <property type="match status" value="2"/>
</dbReference>
<dbReference type="InterPro" id="IPR045063">
    <property type="entry name" value="Dynamin_N"/>
</dbReference>
<dbReference type="Proteomes" id="UP000799049">
    <property type="component" value="Unassembled WGS sequence"/>
</dbReference>
<organism evidence="7 8">
    <name type="scientific">Andalucia godoyi</name>
    <name type="common">Flagellate</name>
    <dbReference type="NCBI Taxonomy" id="505711"/>
    <lineage>
        <taxon>Eukaryota</taxon>
        <taxon>Discoba</taxon>
        <taxon>Jakobida</taxon>
        <taxon>Andalucina</taxon>
        <taxon>Andaluciidae</taxon>
        <taxon>Andalucia</taxon>
    </lineage>
</organism>
<dbReference type="CDD" id="cd08771">
    <property type="entry name" value="DLP_1"/>
    <property type="match status" value="1"/>
</dbReference>
<dbReference type="PROSITE" id="PS51718">
    <property type="entry name" value="G_DYNAMIN_2"/>
    <property type="match status" value="1"/>
</dbReference>
<evidence type="ECO:0000259" key="5">
    <source>
        <dbReference type="PROSITE" id="PS51388"/>
    </source>
</evidence>
<name>A0A8K0AGV2_ANDGO</name>
<dbReference type="PROSITE" id="PS51388">
    <property type="entry name" value="GED"/>
    <property type="match status" value="1"/>
</dbReference>
<reference evidence="7" key="1">
    <citation type="submission" date="2019-09" db="EMBL/GenBank/DDBJ databases">
        <title>The Mitochondrial Proteome of the Jakobid, Andalucia godoyi, a Protist With the Most Gene-Rich and Bacteria-Like Mitochondrial Genome.</title>
        <authorList>
            <person name="Gray M.W."/>
            <person name="Burger G."/>
            <person name="Derelle R."/>
            <person name="Klimes V."/>
            <person name="Leger M."/>
            <person name="Sarrasin M."/>
            <person name="Vlcek C."/>
            <person name="Roger A.J."/>
            <person name="Elias M."/>
            <person name="Lang B.F."/>
        </authorList>
    </citation>
    <scope>NUCLEOTIDE SEQUENCE</scope>
    <source>
        <strain evidence="7">And28</strain>
    </source>
</reference>
<dbReference type="GO" id="GO:0016020">
    <property type="term" value="C:membrane"/>
    <property type="evidence" value="ECO:0007669"/>
    <property type="project" value="TreeGrafter"/>
</dbReference>
<dbReference type="PRINTS" id="PR00195">
    <property type="entry name" value="DYNAMIN"/>
</dbReference>
<dbReference type="SUPFAM" id="SSF52540">
    <property type="entry name" value="P-loop containing nucleoside triphosphate hydrolases"/>
    <property type="match status" value="1"/>
</dbReference>
<evidence type="ECO:0000256" key="1">
    <source>
        <dbReference type="ARBA" id="ARBA00022741"/>
    </source>
</evidence>
<dbReference type="PROSITE" id="PS00410">
    <property type="entry name" value="G_DYNAMIN_1"/>
    <property type="match status" value="1"/>
</dbReference>
<dbReference type="Gene3D" id="1.20.120.1240">
    <property type="entry name" value="Dynamin, middle domain"/>
    <property type="match status" value="2"/>
</dbReference>
<evidence type="ECO:0000256" key="3">
    <source>
        <dbReference type="RuleBase" id="RU003932"/>
    </source>
</evidence>
<dbReference type="PANTHER" id="PTHR11566:SF21">
    <property type="entry name" value="DYNAMIN RELATED PROTEIN 1, ISOFORM A"/>
    <property type="match status" value="1"/>
</dbReference>
<dbReference type="GO" id="GO:0016559">
    <property type="term" value="P:peroxisome fission"/>
    <property type="evidence" value="ECO:0007669"/>
    <property type="project" value="TreeGrafter"/>
</dbReference>
<dbReference type="GO" id="GO:0048312">
    <property type="term" value="P:intracellular distribution of mitochondria"/>
    <property type="evidence" value="ECO:0007669"/>
    <property type="project" value="TreeGrafter"/>
</dbReference>
<evidence type="ECO:0000313" key="8">
    <source>
        <dbReference type="Proteomes" id="UP000799049"/>
    </source>
</evidence>
<dbReference type="InterPro" id="IPR001401">
    <property type="entry name" value="Dynamin_GTPase"/>
</dbReference>
<feature type="compositionally biased region" description="Low complexity" evidence="4">
    <location>
        <begin position="640"/>
        <end position="673"/>
    </location>
</feature>
<dbReference type="InterPro" id="IPR027417">
    <property type="entry name" value="P-loop_NTPase"/>
</dbReference>
<dbReference type="GO" id="GO:0000266">
    <property type="term" value="P:mitochondrial fission"/>
    <property type="evidence" value="ECO:0007669"/>
    <property type="project" value="TreeGrafter"/>
</dbReference>
<proteinExistence type="inferred from homology"/>
<dbReference type="GO" id="GO:0003924">
    <property type="term" value="F:GTPase activity"/>
    <property type="evidence" value="ECO:0007669"/>
    <property type="project" value="InterPro"/>
</dbReference>
<dbReference type="Pfam" id="PF00350">
    <property type="entry name" value="Dynamin_N"/>
    <property type="match status" value="1"/>
</dbReference>
<dbReference type="PANTHER" id="PTHR11566">
    <property type="entry name" value="DYNAMIN"/>
    <property type="match status" value="1"/>
</dbReference>
<comment type="similarity">
    <text evidence="3">Belongs to the TRAFAC class dynamin-like GTPase superfamily. Dynamin/Fzo/YdjA family.</text>
</comment>
<evidence type="ECO:0000256" key="4">
    <source>
        <dbReference type="SAM" id="MobiDB-lite"/>
    </source>
</evidence>
<dbReference type="SMART" id="SM00302">
    <property type="entry name" value="GED"/>
    <property type="match status" value="1"/>
</dbReference>
<dbReference type="InterPro" id="IPR030381">
    <property type="entry name" value="G_DYNAMIN_dom"/>
</dbReference>
<dbReference type="InterPro" id="IPR000375">
    <property type="entry name" value="Dynamin_stalk"/>
</dbReference>
<dbReference type="Pfam" id="PF02212">
    <property type="entry name" value="GED"/>
    <property type="match status" value="1"/>
</dbReference>
<keyword evidence="2 3" id="KW-0342">GTP-binding</keyword>
<feature type="domain" description="GED" evidence="5">
    <location>
        <begin position="706"/>
        <end position="797"/>
    </location>
</feature>
<dbReference type="EMBL" id="VRVR01000048">
    <property type="protein sequence ID" value="KAF0852279.1"/>
    <property type="molecule type" value="Genomic_DNA"/>
</dbReference>
<protein>
    <submittedName>
        <fullName evidence="7">Mitochondrial dynamin family protein</fullName>
    </submittedName>
</protein>
<dbReference type="GO" id="GO:0005739">
    <property type="term" value="C:mitochondrion"/>
    <property type="evidence" value="ECO:0007669"/>
    <property type="project" value="TreeGrafter"/>
</dbReference>
<dbReference type="Gene3D" id="3.40.50.300">
    <property type="entry name" value="P-loop containing nucleotide triphosphate hydrolases"/>
    <property type="match status" value="1"/>
</dbReference>